<comment type="caution">
    <text evidence="7">The sequence shown here is derived from an EMBL/GenBank/DDBJ whole genome shotgun (WGS) entry which is preliminary data.</text>
</comment>
<reference evidence="7 8" key="1">
    <citation type="journal article" date="2024" name="BMC Genomics">
        <title>De novo assembly and annotation of Popillia japonica's genome with initial clues to its potential as an invasive pest.</title>
        <authorList>
            <person name="Cucini C."/>
            <person name="Boschi S."/>
            <person name="Funari R."/>
            <person name="Cardaioli E."/>
            <person name="Iannotti N."/>
            <person name="Marturano G."/>
            <person name="Paoli F."/>
            <person name="Bruttini M."/>
            <person name="Carapelli A."/>
            <person name="Frati F."/>
            <person name="Nardi F."/>
        </authorList>
    </citation>
    <scope>NUCLEOTIDE SEQUENCE [LARGE SCALE GENOMIC DNA]</scope>
    <source>
        <strain evidence="7">DMR45628</strain>
    </source>
</reference>
<feature type="DNA-binding region" description="HMG box" evidence="4">
    <location>
        <begin position="113"/>
        <end position="181"/>
    </location>
</feature>
<dbReference type="GO" id="GO:0001228">
    <property type="term" value="F:DNA-binding transcription activator activity, RNA polymerase II-specific"/>
    <property type="evidence" value="ECO:0007669"/>
    <property type="project" value="TreeGrafter"/>
</dbReference>
<gene>
    <name evidence="7" type="ORF">QE152_g12653</name>
</gene>
<protein>
    <submittedName>
        <fullName evidence="7">HMG (High mobility group) box</fullName>
    </submittedName>
</protein>
<feature type="region of interest" description="Disordered" evidence="5">
    <location>
        <begin position="356"/>
        <end position="447"/>
    </location>
</feature>
<dbReference type="GO" id="GO:0007420">
    <property type="term" value="P:brain development"/>
    <property type="evidence" value="ECO:0007669"/>
    <property type="project" value="TreeGrafter"/>
</dbReference>
<evidence type="ECO:0000313" key="8">
    <source>
        <dbReference type="Proteomes" id="UP001458880"/>
    </source>
</evidence>
<dbReference type="PROSITE" id="PS50118">
    <property type="entry name" value="HMG_BOX_2"/>
    <property type="match status" value="1"/>
</dbReference>
<evidence type="ECO:0000256" key="5">
    <source>
        <dbReference type="SAM" id="MobiDB-lite"/>
    </source>
</evidence>
<dbReference type="GO" id="GO:0000122">
    <property type="term" value="P:negative regulation of transcription by RNA polymerase II"/>
    <property type="evidence" value="ECO:0007669"/>
    <property type="project" value="TreeGrafter"/>
</dbReference>
<feature type="compositionally biased region" description="Polar residues" evidence="5">
    <location>
        <begin position="424"/>
        <end position="435"/>
    </location>
</feature>
<evidence type="ECO:0000313" key="7">
    <source>
        <dbReference type="EMBL" id="KAK9736271.1"/>
    </source>
</evidence>
<feature type="compositionally biased region" description="Polar residues" evidence="5">
    <location>
        <begin position="406"/>
        <end position="417"/>
    </location>
</feature>
<evidence type="ECO:0000259" key="6">
    <source>
        <dbReference type="PROSITE" id="PS50118"/>
    </source>
</evidence>
<keyword evidence="2 4" id="KW-0238">DNA-binding</keyword>
<keyword evidence="8" id="KW-1185">Reference proteome</keyword>
<feature type="compositionally biased region" description="Low complexity" evidence="5">
    <location>
        <begin position="383"/>
        <end position="397"/>
    </location>
</feature>
<dbReference type="FunFam" id="1.10.30.10:FF:000002">
    <property type="entry name" value="transcription factor Sox-2"/>
    <property type="match status" value="1"/>
</dbReference>
<dbReference type="Pfam" id="PF00505">
    <property type="entry name" value="HMG_box"/>
    <property type="match status" value="1"/>
</dbReference>
<feature type="compositionally biased region" description="Polar residues" evidence="5">
    <location>
        <begin position="356"/>
        <end position="369"/>
    </location>
</feature>
<dbReference type="PANTHER" id="PTHR10270:SF324">
    <property type="entry name" value="SOX DOMAIN-CONTAINING PROTEIN DICHAETE-RELATED"/>
    <property type="match status" value="1"/>
</dbReference>
<dbReference type="GO" id="GO:0000978">
    <property type="term" value="F:RNA polymerase II cis-regulatory region sequence-specific DNA binding"/>
    <property type="evidence" value="ECO:0007669"/>
    <property type="project" value="TreeGrafter"/>
</dbReference>
<dbReference type="AlphaFoldDB" id="A0AAW1LQB2"/>
<name>A0AAW1LQB2_POPJA</name>
<accession>A0AAW1LQB2</accession>
<dbReference type="Gene3D" id="1.10.30.10">
    <property type="entry name" value="High mobility group box domain"/>
    <property type="match status" value="1"/>
</dbReference>
<sequence>MLLGNRPLHAKSEDLSNLHASSTLNSRYRSEKCPSLRTYPSERGTLNGLKIDLDLHRQASSGHFIRSVGPMCDGGFSAAEGLSRMASLGSAALGVPQGLSSASQAAKKQEDHIKRPMNAFMVWSRLQRRKIAQENPKMHNSEISKRLGSEWKLLTEDEKRPFIDEAKRLRALHMKEHPDYKYRPRRKPKTLRKEGYPYSIPYPSVPMDALRAGMAASSMGQSMASYYNPSAAYGSLSAASMAAAAAAAQQSAAMSAGLTAPAQVVSSMDAMKYSMEADKYRSAYMPPSTLAMSMYSDPKYMDSQSKSYLERGYLDSTSALTKAYFESSKMYMDGKYNPDGSRPYPLDIGKMYTETSQQVGGNLGSPRSSDSPDTKPNQERQDAASTSSSTTTSSAGASPGGLPSYYPSNGMQQTSSMPGLLPMTQYSSQYPTQTPGGEFRRPLTVIF</sequence>
<dbReference type="SUPFAM" id="SSF47095">
    <property type="entry name" value="HMG-box"/>
    <property type="match status" value="1"/>
</dbReference>
<dbReference type="InterPro" id="IPR050140">
    <property type="entry name" value="SRY-related_HMG-box_TF-like"/>
</dbReference>
<keyword evidence="3 4" id="KW-0539">Nucleus</keyword>
<dbReference type="Proteomes" id="UP001458880">
    <property type="component" value="Unassembled WGS sequence"/>
</dbReference>
<dbReference type="CDD" id="cd01388">
    <property type="entry name" value="HMG-box_SoxB"/>
    <property type="match status" value="1"/>
</dbReference>
<feature type="compositionally biased region" description="Basic and acidic residues" evidence="5">
    <location>
        <begin position="370"/>
        <end position="382"/>
    </location>
</feature>
<dbReference type="SMART" id="SM00398">
    <property type="entry name" value="HMG"/>
    <property type="match status" value="1"/>
</dbReference>
<dbReference type="GO" id="GO:0030182">
    <property type="term" value="P:neuron differentiation"/>
    <property type="evidence" value="ECO:0007669"/>
    <property type="project" value="TreeGrafter"/>
</dbReference>
<evidence type="ECO:0000256" key="2">
    <source>
        <dbReference type="ARBA" id="ARBA00023125"/>
    </source>
</evidence>
<dbReference type="InterPro" id="IPR009071">
    <property type="entry name" value="HMG_box_dom"/>
</dbReference>
<feature type="domain" description="HMG box" evidence="6">
    <location>
        <begin position="113"/>
        <end position="181"/>
    </location>
</feature>
<comment type="subcellular location">
    <subcellularLocation>
        <location evidence="1">Nucleus</location>
    </subcellularLocation>
</comment>
<organism evidence="7 8">
    <name type="scientific">Popillia japonica</name>
    <name type="common">Japanese beetle</name>
    <dbReference type="NCBI Taxonomy" id="7064"/>
    <lineage>
        <taxon>Eukaryota</taxon>
        <taxon>Metazoa</taxon>
        <taxon>Ecdysozoa</taxon>
        <taxon>Arthropoda</taxon>
        <taxon>Hexapoda</taxon>
        <taxon>Insecta</taxon>
        <taxon>Pterygota</taxon>
        <taxon>Neoptera</taxon>
        <taxon>Endopterygota</taxon>
        <taxon>Coleoptera</taxon>
        <taxon>Polyphaga</taxon>
        <taxon>Scarabaeiformia</taxon>
        <taxon>Scarabaeidae</taxon>
        <taxon>Rutelinae</taxon>
        <taxon>Popillia</taxon>
    </lineage>
</organism>
<dbReference type="InterPro" id="IPR036910">
    <property type="entry name" value="HMG_box_dom_sf"/>
</dbReference>
<evidence type="ECO:0000256" key="4">
    <source>
        <dbReference type="PROSITE-ProRule" id="PRU00267"/>
    </source>
</evidence>
<dbReference type="PANTHER" id="PTHR10270">
    <property type="entry name" value="SOX TRANSCRIPTION FACTOR"/>
    <property type="match status" value="1"/>
</dbReference>
<proteinExistence type="predicted"/>
<evidence type="ECO:0000256" key="1">
    <source>
        <dbReference type="ARBA" id="ARBA00004123"/>
    </source>
</evidence>
<dbReference type="GO" id="GO:0005634">
    <property type="term" value="C:nucleus"/>
    <property type="evidence" value="ECO:0007669"/>
    <property type="project" value="UniProtKB-SubCell"/>
</dbReference>
<dbReference type="EMBL" id="JASPKY010000116">
    <property type="protein sequence ID" value="KAK9736271.1"/>
    <property type="molecule type" value="Genomic_DNA"/>
</dbReference>
<evidence type="ECO:0000256" key="3">
    <source>
        <dbReference type="ARBA" id="ARBA00023242"/>
    </source>
</evidence>